<feature type="transmembrane region" description="Helical" evidence="1">
    <location>
        <begin position="12"/>
        <end position="32"/>
    </location>
</feature>
<proteinExistence type="predicted"/>
<dbReference type="Proteomes" id="UP000613452">
    <property type="component" value="Unassembled WGS sequence"/>
</dbReference>
<keyword evidence="1" id="KW-1133">Transmembrane helix</keyword>
<keyword evidence="1" id="KW-0812">Transmembrane</keyword>
<dbReference type="EMBL" id="JAEFBZ010000007">
    <property type="protein sequence ID" value="MBK1611752.1"/>
    <property type="molecule type" value="Genomic_DNA"/>
</dbReference>
<protein>
    <recommendedName>
        <fullName evidence="4">Group-specific protein</fullName>
    </recommendedName>
</protein>
<reference evidence="2 3" key="1">
    <citation type="submission" date="2020-12" db="EMBL/GenBank/DDBJ databases">
        <title>Genome assembly for a thermostable protease producing Bacillus cereus MAKP1 strain isolated from chicken gut.</title>
        <authorList>
            <person name="Malaviya A."/>
        </authorList>
    </citation>
    <scope>NUCLEOTIDE SEQUENCE [LARGE SCALE GENOMIC DNA]</scope>
    <source>
        <strain evidence="2 3">MAKP1</strain>
    </source>
</reference>
<dbReference type="AlphaFoldDB" id="A0ABD4LM74"/>
<evidence type="ECO:0000313" key="2">
    <source>
        <dbReference type="EMBL" id="MBK1611752.1"/>
    </source>
</evidence>
<evidence type="ECO:0000256" key="1">
    <source>
        <dbReference type="SAM" id="Phobius"/>
    </source>
</evidence>
<accession>A0ABD4LM74</accession>
<evidence type="ECO:0008006" key="4">
    <source>
        <dbReference type="Google" id="ProtNLM"/>
    </source>
</evidence>
<gene>
    <name evidence="2" type="ORF">JCR31_28325</name>
</gene>
<dbReference type="RefSeq" id="WP_200152591.1">
    <property type="nucleotide sequence ID" value="NZ_JAEFBZ010000007.1"/>
</dbReference>
<sequence>MNKQKLKLKPWVKMTLTFVVGVSIIAQIFSIFGTSASTGEDKEEKIVAHGMIEANVNGESHLKIIDKLVTHDVIVKTKSEYNKGQIITVEIEGKKVISDRITEGEELDKLYNRYSEVIAEYEDWIKN</sequence>
<keyword evidence="1" id="KW-0472">Membrane</keyword>
<name>A0ABD4LM74_BACCE</name>
<organism evidence="2 3">
    <name type="scientific">Bacillus cereus</name>
    <dbReference type="NCBI Taxonomy" id="1396"/>
    <lineage>
        <taxon>Bacteria</taxon>
        <taxon>Bacillati</taxon>
        <taxon>Bacillota</taxon>
        <taxon>Bacilli</taxon>
        <taxon>Bacillales</taxon>
        <taxon>Bacillaceae</taxon>
        <taxon>Bacillus</taxon>
        <taxon>Bacillus cereus group</taxon>
    </lineage>
</organism>
<comment type="caution">
    <text evidence="2">The sequence shown here is derived from an EMBL/GenBank/DDBJ whole genome shotgun (WGS) entry which is preliminary data.</text>
</comment>
<evidence type="ECO:0000313" key="3">
    <source>
        <dbReference type="Proteomes" id="UP000613452"/>
    </source>
</evidence>